<protein>
    <submittedName>
        <fullName evidence="1">Uncharacterized protein</fullName>
    </submittedName>
</protein>
<organism evidence="1 2">
    <name type="scientific">Algoriphagus faecimaris</name>
    <dbReference type="NCBI Taxonomy" id="686796"/>
    <lineage>
        <taxon>Bacteria</taxon>
        <taxon>Pseudomonadati</taxon>
        <taxon>Bacteroidota</taxon>
        <taxon>Cytophagia</taxon>
        <taxon>Cytophagales</taxon>
        <taxon>Cyclobacteriaceae</taxon>
        <taxon>Algoriphagus</taxon>
    </lineage>
</organism>
<evidence type="ECO:0000313" key="1">
    <source>
        <dbReference type="EMBL" id="SDC50821.1"/>
    </source>
</evidence>
<dbReference type="EMBL" id="FNAC01000001">
    <property type="protein sequence ID" value="SDC50821.1"/>
    <property type="molecule type" value="Genomic_DNA"/>
</dbReference>
<reference evidence="2" key="1">
    <citation type="submission" date="2016-10" db="EMBL/GenBank/DDBJ databases">
        <authorList>
            <person name="Varghese N."/>
            <person name="Submissions S."/>
        </authorList>
    </citation>
    <scope>NUCLEOTIDE SEQUENCE [LARGE SCALE GENOMIC DNA]</scope>
    <source>
        <strain evidence="2">DSM 23095</strain>
    </source>
</reference>
<dbReference type="InterPro" id="IPR046037">
    <property type="entry name" value="DUF5995"/>
</dbReference>
<dbReference type="OrthoDB" id="583431at2"/>
<evidence type="ECO:0000313" key="2">
    <source>
        <dbReference type="Proteomes" id="UP000199060"/>
    </source>
</evidence>
<sequence length="230" mass="27057">MNPITTLLQRMKEESCQWETAGDRRHIFLQCYTLMSQNMYSAIRANHFKDCIWVSSLLVRFSEYYFDALDLYQANHPQVPRVWKQAHDATKNSETHVLQNLLLGINAHINYDLPLALYDCLENEWPTCDTPQRMLRKNDHELVNRIISASIDEVQDTIIKPIAPSLAIMDKMLGPIDEWLLSKMISAWRSDVWEVSELLLHAESTHDRQEIIRKQETEVFERGEKLIRIF</sequence>
<dbReference type="AlphaFoldDB" id="A0A1G6M5W8"/>
<dbReference type="STRING" id="686796.SAMN04488104_100122"/>
<proteinExistence type="predicted"/>
<keyword evidence="2" id="KW-1185">Reference proteome</keyword>
<dbReference type="RefSeq" id="WP_087940779.1">
    <property type="nucleotide sequence ID" value="NZ_FNAC01000001.1"/>
</dbReference>
<gene>
    <name evidence="1" type="ORF">SAMN04488104_100122</name>
</gene>
<dbReference type="Proteomes" id="UP000199060">
    <property type="component" value="Unassembled WGS sequence"/>
</dbReference>
<dbReference type="Pfam" id="PF19458">
    <property type="entry name" value="DUF5995"/>
    <property type="match status" value="1"/>
</dbReference>
<accession>A0A1G6M5W8</accession>
<name>A0A1G6M5W8_9BACT</name>